<sequence>MSSSPFNSGWHSRLSDDLTRQISGTRGPSPPIDSIPPGFVLLDWDDVAPFRHPLSHYIPRTPAQTLGPGFTSPYDNQARTLCPYTEAETDGELNDFNSHRPSNILSQLSGQSAVLETPSEPHGIDQPVQAQIERPHIPQSASNPRRRRAYPRSKAQGNRVNKPQSVAGRFQCKWAGCTNTVGFSRKGELQRHVNTIHLSPRSFECPMVSCEWTFNRKDNLNQHIHRVHEAN</sequence>
<dbReference type="PROSITE" id="PS00028">
    <property type="entry name" value="ZINC_FINGER_C2H2_1"/>
    <property type="match status" value="1"/>
</dbReference>
<gene>
    <name evidence="4" type="ORF">ASPSYDRAFT_730107</name>
</gene>
<dbReference type="SUPFAM" id="SSF57667">
    <property type="entry name" value="beta-beta-alpha zinc fingers"/>
    <property type="match status" value="1"/>
</dbReference>
<dbReference type="SMART" id="SM00355">
    <property type="entry name" value="ZnF_C2H2"/>
    <property type="match status" value="2"/>
</dbReference>
<dbReference type="PROSITE" id="PS50157">
    <property type="entry name" value="ZINC_FINGER_C2H2_2"/>
    <property type="match status" value="1"/>
</dbReference>
<evidence type="ECO:0000256" key="2">
    <source>
        <dbReference type="SAM" id="MobiDB-lite"/>
    </source>
</evidence>
<dbReference type="Gene3D" id="3.30.160.60">
    <property type="entry name" value="Classic Zinc Finger"/>
    <property type="match status" value="2"/>
</dbReference>
<reference evidence="5" key="1">
    <citation type="journal article" date="2017" name="Genome Biol.">
        <title>Comparative genomics reveals high biological diversity and specific adaptations in the industrially and medically important fungal genus Aspergillus.</title>
        <authorList>
            <person name="de Vries R.P."/>
            <person name="Riley R."/>
            <person name="Wiebenga A."/>
            <person name="Aguilar-Osorio G."/>
            <person name="Amillis S."/>
            <person name="Uchima C.A."/>
            <person name="Anderluh G."/>
            <person name="Asadollahi M."/>
            <person name="Askin M."/>
            <person name="Barry K."/>
            <person name="Battaglia E."/>
            <person name="Bayram O."/>
            <person name="Benocci T."/>
            <person name="Braus-Stromeyer S.A."/>
            <person name="Caldana C."/>
            <person name="Canovas D."/>
            <person name="Cerqueira G.C."/>
            <person name="Chen F."/>
            <person name="Chen W."/>
            <person name="Choi C."/>
            <person name="Clum A."/>
            <person name="Dos Santos R.A."/>
            <person name="Damasio A.R."/>
            <person name="Diallinas G."/>
            <person name="Emri T."/>
            <person name="Fekete E."/>
            <person name="Flipphi M."/>
            <person name="Freyberg S."/>
            <person name="Gallo A."/>
            <person name="Gournas C."/>
            <person name="Habgood R."/>
            <person name="Hainaut M."/>
            <person name="Harispe M.L."/>
            <person name="Henrissat B."/>
            <person name="Hilden K.S."/>
            <person name="Hope R."/>
            <person name="Hossain A."/>
            <person name="Karabika E."/>
            <person name="Karaffa L."/>
            <person name="Karanyi Z."/>
            <person name="Krasevec N."/>
            <person name="Kuo A."/>
            <person name="Kusch H."/>
            <person name="LaButti K."/>
            <person name="Lagendijk E.L."/>
            <person name="Lapidus A."/>
            <person name="Levasseur A."/>
            <person name="Lindquist E."/>
            <person name="Lipzen A."/>
            <person name="Logrieco A.F."/>
            <person name="MacCabe A."/>
            <person name="Maekelae M.R."/>
            <person name="Malavazi I."/>
            <person name="Melin P."/>
            <person name="Meyer V."/>
            <person name="Mielnichuk N."/>
            <person name="Miskei M."/>
            <person name="Molnar A.P."/>
            <person name="Mule G."/>
            <person name="Ngan C.Y."/>
            <person name="Orejas M."/>
            <person name="Orosz E."/>
            <person name="Ouedraogo J.P."/>
            <person name="Overkamp K.M."/>
            <person name="Park H.-S."/>
            <person name="Perrone G."/>
            <person name="Piumi F."/>
            <person name="Punt P.J."/>
            <person name="Ram A.F."/>
            <person name="Ramon A."/>
            <person name="Rauscher S."/>
            <person name="Record E."/>
            <person name="Riano-Pachon D.M."/>
            <person name="Robert V."/>
            <person name="Roehrig J."/>
            <person name="Ruller R."/>
            <person name="Salamov A."/>
            <person name="Salih N.S."/>
            <person name="Samson R.A."/>
            <person name="Sandor E."/>
            <person name="Sanguinetti M."/>
            <person name="Schuetze T."/>
            <person name="Sepcic K."/>
            <person name="Shelest E."/>
            <person name="Sherlock G."/>
            <person name="Sophianopoulou V."/>
            <person name="Squina F.M."/>
            <person name="Sun H."/>
            <person name="Susca A."/>
            <person name="Todd R.B."/>
            <person name="Tsang A."/>
            <person name="Unkles S.E."/>
            <person name="van de Wiele N."/>
            <person name="van Rossen-Uffink D."/>
            <person name="Oliveira J.V."/>
            <person name="Vesth T.C."/>
            <person name="Visser J."/>
            <person name="Yu J.-H."/>
            <person name="Zhou M."/>
            <person name="Andersen M.R."/>
            <person name="Archer D.B."/>
            <person name="Baker S.E."/>
            <person name="Benoit I."/>
            <person name="Brakhage A.A."/>
            <person name="Braus G.H."/>
            <person name="Fischer R."/>
            <person name="Frisvad J.C."/>
            <person name="Goldman G.H."/>
            <person name="Houbraken J."/>
            <person name="Oakley B."/>
            <person name="Pocsi I."/>
            <person name="Scazzocchio C."/>
            <person name="Seiboth B."/>
            <person name="vanKuyk P.A."/>
            <person name="Wortman J."/>
            <person name="Dyer P.S."/>
            <person name="Grigoriev I.V."/>
        </authorList>
    </citation>
    <scope>NUCLEOTIDE SEQUENCE [LARGE SCALE GENOMIC DNA]</scope>
    <source>
        <strain evidence="5">CBS 593.65</strain>
    </source>
</reference>
<evidence type="ECO:0000313" key="4">
    <source>
        <dbReference type="EMBL" id="OJJ60356.1"/>
    </source>
</evidence>
<dbReference type="STRING" id="1036612.A0A1L9TLP4"/>
<dbReference type="Pfam" id="PF00096">
    <property type="entry name" value="zf-C2H2"/>
    <property type="match status" value="1"/>
</dbReference>
<evidence type="ECO:0000256" key="1">
    <source>
        <dbReference type="PROSITE-ProRule" id="PRU00042"/>
    </source>
</evidence>
<keyword evidence="5" id="KW-1185">Reference proteome</keyword>
<feature type="domain" description="C2H2-type" evidence="3">
    <location>
        <begin position="203"/>
        <end position="231"/>
    </location>
</feature>
<feature type="compositionally biased region" description="Polar residues" evidence="2">
    <location>
        <begin position="155"/>
        <end position="164"/>
    </location>
</feature>
<feature type="compositionally biased region" description="Polar residues" evidence="2">
    <location>
        <begin position="1"/>
        <end position="10"/>
    </location>
</feature>
<dbReference type="InterPro" id="IPR013087">
    <property type="entry name" value="Znf_C2H2_type"/>
</dbReference>
<keyword evidence="1" id="KW-0862">Zinc</keyword>
<proteinExistence type="predicted"/>
<dbReference type="GO" id="GO:0008270">
    <property type="term" value="F:zinc ion binding"/>
    <property type="evidence" value="ECO:0007669"/>
    <property type="project" value="UniProtKB-KW"/>
</dbReference>
<feature type="region of interest" description="Disordered" evidence="2">
    <location>
        <begin position="1"/>
        <end position="34"/>
    </location>
</feature>
<dbReference type="EMBL" id="KV878584">
    <property type="protein sequence ID" value="OJJ60356.1"/>
    <property type="molecule type" value="Genomic_DNA"/>
</dbReference>
<accession>A0A1L9TLP4</accession>
<dbReference type="AlphaFoldDB" id="A0A1L9TLP4"/>
<dbReference type="GeneID" id="63766757"/>
<evidence type="ECO:0000259" key="3">
    <source>
        <dbReference type="PROSITE" id="PS50157"/>
    </source>
</evidence>
<organism evidence="4 5">
    <name type="scientific">Aspergillus sydowii CBS 593.65</name>
    <dbReference type="NCBI Taxonomy" id="1036612"/>
    <lineage>
        <taxon>Eukaryota</taxon>
        <taxon>Fungi</taxon>
        <taxon>Dikarya</taxon>
        <taxon>Ascomycota</taxon>
        <taxon>Pezizomycotina</taxon>
        <taxon>Eurotiomycetes</taxon>
        <taxon>Eurotiomycetidae</taxon>
        <taxon>Eurotiales</taxon>
        <taxon>Aspergillaceae</taxon>
        <taxon>Aspergillus</taxon>
        <taxon>Aspergillus subgen. Nidulantes</taxon>
    </lineage>
</organism>
<dbReference type="VEuPathDB" id="FungiDB:ASPSYDRAFT_730107"/>
<dbReference type="RefSeq" id="XP_040704162.1">
    <property type="nucleotide sequence ID" value="XM_040850684.1"/>
</dbReference>
<name>A0A1L9TLP4_9EURO</name>
<feature type="region of interest" description="Disordered" evidence="2">
    <location>
        <begin position="134"/>
        <end position="164"/>
    </location>
</feature>
<dbReference type="InterPro" id="IPR036236">
    <property type="entry name" value="Znf_C2H2_sf"/>
</dbReference>
<protein>
    <recommendedName>
        <fullName evidence="3">C2H2-type domain-containing protein</fullName>
    </recommendedName>
</protein>
<keyword evidence="1" id="KW-0479">Metal-binding</keyword>
<evidence type="ECO:0000313" key="5">
    <source>
        <dbReference type="Proteomes" id="UP000184356"/>
    </source>
</evidence>
<keyword evidence="1" id="KW-0863">Zinc-finger</keyword>
<dbReference type="OrthoDB" id="654211at2759"/>
<dbReference type="Proteomes" id="UP000184356">
    <property type="component" value="Unassembled WGS sequence"/>
</dbReference>